<comment type="cofactor">
    <cofactor evidence="2">
        <name>Mg(2+)</name>
        <dbReference type="ChEBI" id="CHEBI:18420"/>
    </cofactor>
    <text evidence="2">Binds 1 Mg(2+) ion.</text>
</comment>
<feature type="binding site" evidence="2">
    <location>
        <position position="371"/>
    </location>
    <ligand>
        <name>Zn(2+)</name>
        <dbReference type="ChEBI" id="CHEBI:29105"/>
        <label>2</label>
    </ligand>
</feature>
<evidence type="ECO:0000256" key="1">
    <source>
        <dbReference type="ARBA" id="ARBA00022553"/>
    </source>
</evidence>
<keyword evidence="4" id="KW-0732">Signal</keyword>
<dbReference type="Pfam" id="PF00245">
    <property type="entry name" value="Alk_phosphatase"/>
    <property type="match status" value="1"/>
</dbReference>
<feature type="signal peptide" evidence="4">
    <location>
        <begin position="1"/>
        <end position="22"/>
    </location>
</feature>
<evidence type="ECO:0000313" key="5">
    <source>
        <dbReference type="EMBL" id="GEA60789.1"/>
    </source>
</evidence>
<dbReference type="EMBL" id="BJLH01000008">
    <property type="protein sequence ID" value="GEA60789.1"/>
    <property type="molecule type" value="Genomic_DNA"/>
</dbReference>
<dbReference type="PANTHER" id="PTHR11596">
    <property type="entry name" value="ALKALINE PHOSPHATASE"/>
    <property type="match status" value="1"/>
</dbReference>
<comment type="similarity">
    <text evidence="3">Belongs to the alkaline phosphatase family.</text>
</comment>
<keyword evidence="2" id="KW-0460">Magnesium</keyword>
<dbReference type="OrthoDB" id="9794455at2"/>
<feature type="binding site" evidence="2">
    <location>
        <position position="372"/>
    </location>
    <ligand>
        <name>Zn(2+)</name>
        <dbReference type="ChEBI" id="CHEBI:29105"/>
        <label>2</label>
    </ligand>
</feature>
<sequence length="503" mass="54001">MLKIKGLTLSISLALAATTVSASLLPDNQVNSDWYQSAEQQLDQQLVQSPTYAAKNVVVFFANGMGPTTLTAARIHEGQLRGDHGEENILSFERFSDTGLLKTYNTNQQIADTAASMTAMTTGVKTKAGVMGLTDNVERGDCDIDNEQLHTLIELATHKGMATGLVSTGRVTHASAAPLYAHTSNRDWESAVSGECNGKVSDIAYQLVHEAAPINVVLGGGSREFLPKPQGGVRANTDLTKDWVERFGEDAAYIDSKQAFLDTDFSNSDRILGLFNESHLNYEFDKDTSLEPTLSEMTEAALELLANNERSQDNGFLLSVSASRIAHGHQTGTAARALTETIALGDAVQSTITYLSDHGILEDTLVVVAADHSYTLSFAGYPQRGNPILGISESYDGQGLDGIVDTIDGPGYTTLGYANGPGAFVSRDENGDRLNPEFSDTEALDYQQQATVPLQESTSAGEDVPVFATGPRSYLVRGTSEQQSIFHAINQAAELGAQQYRSN</sequence>
<comment type="cofactor">
    <cofactor evidence="2">
        <name>Zn(2+)</name>
        <dbReference type="ChEBI" id="CHEBI:29105"/>
    </cofactor>
    <text evidence="2">Binds 2 Zn(2+) ions.</text>
</comment>
<name>A0A4Y3IMR4_9VIBR</name>
<feature type="binding site" evidence="2">
    <location>
        <position position="173"/>
    </location>
    <ligand>
        <name>Mg(2+)</name>
        <dbReference type="ChEBI" id="CHEBI:18420"/>
    </ligand>
</feature>
<protein>
    <submittedName>
        <fullName evidence="5">Alkaline phosphatase</fullName>
    </submittedName>
</protein>
<evidence type="ECO:0000256" key="4">
    <source>
        <dbReference type="SAM" id="SignalP"/>
    </source>
</evidence>
<dbReference type="GO" id="GO:0004035">
    <property type="term" value="F:alkaline phosphatase activity"/>
    <property type="evidence" value="ECO:0007669"/>
    <property type="project" value="TreeGrafter"/>
</dbReference>
<reference evidence="5 6" key="1">
    <citation type="submission" date="2019-06" db="EMBL/GenBank/DDBJ databases">
        <title>Whole genome shotgun sequence of Vibrio comitans NBRC 102076.</title>
        <authorList>
            <person name="Hosoyama A."/>
            <person name="Uohara A."/>
            <person name="Ohji S."/>
            <person name="Ichikawa N."/>
        </authorList>
    </citation>
    <scope>NUCLEOTIDE SEQUENCE [LARGE SCALE GENOMIC DNA]</scope>
    <source>
        <strain evidence="5 6">NBRC 102076</strain>
    </source>
</reference>
<dbReference type="InterPro" id="IPR001952">
    <property type="entry name" value="Alkaline_phosphatase"/>
</dbReference>
<dbReference type="GO" id="GO:0046872">
    <property type="term" value="F:metal ion binding"/>
    <property type="evidence" value="ECO:0007669"/>
    <property type="project" value="UniProtKB-KW"/>
</dbReference>
<dbReference type="PANTHER" id="PTHR11596:SF5">
    <property type="entry name" value="ALKALINE PHOSPHATASE"/>
    <property type="match status" value="1"/>
</dbReference>
<dbReference type="SMART" id="SM00098">
    <property type="entry name" value="alkPPc"/>
    <property type="match status" value="1"/>
</dbReference>
<evidence type="ECO:0000256" key="2">
    <source>
        <dbReference type="PIRSR" id="PIRSR601952-2"/>
    </source>
</evidence>
<feature type="binding site" evidence="2">
    <location>
        <position position="175"/>
    </location>
    <ligand>
        <name>Mg(2+)</name>
        <dbReference type="ChEBI" id="CHEBI:18420"/>
    </ligand>
</feature>
<gene>
    <name evidence="5" type="primary">phoA</name>
    <name evidence="5" type="ORF">VCO01S_19820</name>
</gene>
<keyword evidence="2" id="KW-0862">Zinc</keyword>
<dbReference type="SUPFAM" id="SSF53649">
    <property type="entry name" value="Alkaline phosphatase-like"/>
    <property type="match status" value="1"/>
</dbReference>
<organism evidence="5 6">
    <name type="scientific">Vibrio comitans NBRC 102076</name>
    <dbReference type="NCBI Taxonomy" id="1219078"/>
    <lineage>
        <taxon>Bacteria</taxon>
        <taxon>Pseudomonadati</taxon>
        <taxon>Pseudomonadota</taxon>
        <taxon>Gammaproteobacteria</taxon>
        <taxon>Vibrionales</taxon>
        <taxon>Vibrionaceae</taxon>
        <taxon>Vibrio</taxon>
    </lineage>
</organism>
<evidence type="ECO:0000256" key="3">
    <source>
        <dbReference type="RuleBase" id="RU003946"/>
    </source>
</evidence>
<dbReference type="InterPro" id="IPR017850">
    <property type="entry name" value="Alkaline_phosphatase_core_sf"/>
</dbReference>
<dbReference type="PRINTS" id="PR00113">
    <property type="entry name" value="ALKPHPHTASE"/>
</dbReference>
<proteinExistence type="inferred from homology"/>
<keyword evidence="2" id="KW-0479">Metal-binding</keyword>
<dbReference type="RefSeq" id="WP_141271194.1">
    <property type="nucleotide sequence ID" value="NZ_BJLH01000008.1"/>
</dbReference>
<keyword evidence="1" id="KW-0597">Phosphoprotein</keyword>
<keyword evidence="6" id="KW-1185">Reference proteome</keyword>
<dbReference type="Gene3D" id="3.40.720.10">
    <property type="entry name" value="Alkaline Phosphatase, subunit A"/>
    <property type="match status" value="1"/>
</dbReference>
<feature type="chain" id="PRO_5021396935" evidence="4">
    <location>
        <begin position="23"/>
        <end position="503"/>
    </location>
</feature>
<accession>A0A4Y3IMR4</accession>
<evidence type="ECO:0000313" key="6">
    <source>
        <dbReference type="Proteomes" id="UP000318242"/>
    </source>
</evidence>
<dbReference type="AlphaFoldDB" id="A0A4Y3IMR4"/>
<comment type="caution">
    <text evidence="5">The sequence shown here is derived from an EMBL/GenBank/DDBJ whole genome shotgun (WGS) entry which is preliminary data.</text>
</comment>
<dbReference type="CDD" id="cd16012">
    <property type="entry name" value="ALP"/>
    <property type="match status" value="1"/>
</dbReference>
<dbReference type="Proteomes" id="UP000318242">
    <property type="component" value="Unassembled WGS sequence"/>
</dbReference>